<feature type="chain" id="PRO_5046397199" description="DUF2845 domain-containing protein" evidence="1">
    <location>
        <begin position="16"/>
        <end position="79"/>
    </location>
</feature>
<comment type="caution">
    <text evidence="2">The sequence shown here is derived from an EMBL/GenBank/DDBJ whole genome shotgun (WGS) entry which is preliminary data.</text>
</comment>
<reference evidence="2 3" key="1">
    <citation type="submission" date="2024-03" db="EMBL/GenBank/DDBJ databases">
        <title>Novel species of the genus Variovorax.</title>
        <authorList>
            <person name="Liu Q."/>
            <person name="Xin Y.-H."/>
        </authorList>
    </citation>
    <scope>NUCLEOTIDE SEQUENCE [LARGE SCALE GENOMIC DNA]</scope>
    <source>
        <strain evidence="2 3">KACC 18901</strain>
    </source>
</reference>
<dbReference type="Proteomes" id="UP001367030">
    <property type="component" value="Unassembled WGS sequence"/>
</dbReference>
<accession>A0ABU8XCD0</accession>
<keyword evidence="3" id="KW-1185">Reference proteome</keyword>
<feature type="signal peptide" evidence="1">
    <location>
        <begin position="1"/>
        <end position="15"/>
    </location>
</feature>
<dbReference type="EMBL" id="JBBKZS010000006">
    <property type="protein sequence ID" value="MEJ8856312.1"/>
    <property type="molecule type" value="Genomic_DNA"/>
</dbReference>
<evidence type="ECO:0000256" key="1">
    <source>
        <dbReference type="SAM" id="SignalP"/>
    </source>
</evidence>
<protein>
    <recommendedName>
        <fullName evidence="4">DUF2845 domain-containing protein</fullName>
    </recommendedName>
</protein>
<evidence type="ECO:0000313" key="2">
    <source>
        <dbReference type="EMBL" id="MEJ8856312.1"/>
    </source>
</evidence>
<dbReference type="RefSeq" id="WP_340336377.1">
    <property type="nucleotide sequence ID" value="NZ_JBBKZS010000006.1"/>
</dbReference>
<gene>
    <name evidence="2" type="ORF">WKW79_17155</name>
</gene>
<name>A0ABU8XCD0_9BURK</name>
<proteinExistence type="predicted"/>
<organism evidence="2 3">
    <name type="scientific">Variovorax robiniae</name>
    <dbReference type="NCBI Taxonomy" id="1836199"/>
    <lineage>
        <taxon>Bacteria</taxon>
        <taxon>Pseudomonadati</taxon>
        <taxon>Pseudomonadota</taxon>
        <taxon>Betaproteobacteria</taxon>
        <taxon>Burkholderiales</taxon>
        <taxon>Comamonadaceae</taxon>
        <taxon>Variovorax</taxon>
    </lineage>
</organism>
<sequence length="79" mass="8352">MIAALLATAAGSVLAADAAERKFIREGMAEGEVLVKIGKPDYESVVSGGAATVVEKKWTYMPAPRDEQTLTTVTIKNGR</sequence>
<evidence type="ECO:0008006" key="4">
    <source>
        <dbReference type="Google" id="ProtNLM"/>
    </source>
</evidence>
<evidence type="ECO:0000313" key="3">
    <source>
        <dbReference type="Proteomes" id="UP001367030"/>
    </source>
</evidence>
<keyword evidence="1" id="KW-0732">Signal</keyword>